<keyword evidence="1" id="KW-0472">Membrane</keyword>
<dbReference type="EMBL" id="AEDR01000043">
    <property type="protein sequence ID" value="EFL55604.1"/>
    <property type="molecule type" value="Genomic_DNA"/>
</dbReference>
<feature type="transmembrane region" description="Helical" evidence="1">
    <location>
        <begin position="7"/>
        <end position="24"/>
    </location>
</feature>
<accession>E1L7J7</accession>
<evidence type="ECO:0000313" key="3">
    <source>
        <dbReference type="Proteomes" id="UP000004211"/>
    </source>
</evidence>
<dbReference type="AlphaFoldDB" id="E1L7J7"/>
<dbReference type="Pfam" id="PF04286">
    <property type="entry name" value="DUF445"/>
    <property type="match status" value="1"/>
</dbReference>
<comment type="caution">
    <text evidence="2">The sequence shown here is derived from an EMBL/GenBank/DDBJ whole genome shotgun (WGS) entry which is preliminary data.</text>
</comment>
<dbReference type="Proteomes" id="UP000004211">
    <property type="component" value="Unassembled WGS sequence"/>
</dbReference>
<dbReference type="GO" id="GO:0005886">
    <property type="term" value="C:plasma membrane"/>
    <property type="evidence" value="ECO:0007669"/>
    <property type="project" value="TreeGrafter"/>
</dbReference>
<dbReference type="eggNOG" id="COG2733">
    <property type="taxonomic scope" value="Bacteria"/>
</dbReference>
<keyword evidence="1" id="KW-0812">Transmembrane</keyword>
<protein>
    <recommendedName>
        <fullName evidence="4">DUF445 domain-containing protein</fullName>
    </recommendedName>
</protein>
<evidence type="ECO:0000256" key="1">
    <source>
        <dbReference type="SAM" id="Phobius"/>
    </source>
</evidence>
<evidence type="ECO:0008006" key="4">
    <source>
        <dbReference type="Google" id="ProtNLM"/>
    </source>
</evidence>
<proteinExistence type="predicted"/>
<dbReference type="InterPro" id="IPR007383">
    <property type="entry name" value="DUF445"/>
</dbReference>
<feature type="transmembrane region" description="Helical" evidence="1">
    <location>
        <begin position="385"/>
        <end position="407"/>
    </location>
</feature>
<organism evidence="2 3">
    <name type="scientific">Veillonella atypica ACS-049-V-Sch6</name>
    <dbReference type="NCBI Taxonomy" id="866776"/>
    <lineage>
        <taxon>Bacteria</taxon>
        <taxon>Bacillati</taxon>
        <taxon>Bacillota</taxon>
        <taxon>Negativicutes</taxon>
        <taxon>Veillonellales</taxon>
        <taxon>Veillonellaceae</taxon>
        <taxon>Veillonella</taxon>
    </lineage>
</organism>
<evidence type="ECO:0000313" key="2">
    <source>
        <dbReference type="EMBL" id="EFL55604.1"/>
    </source>
</evidence>
<feature type="transmembrane region" description="Helical" evidence="1">
    <location>
        <begin position="30"/>
        <end position="53"/>
    </location>
</feature>
<keyword evidence="1" id="KW-1133">Transmembrane helix</keyword>
<dbReference type="PANTHER" id="PTHR38442">
    <property type="entry name" value="INNER MEMBRANE PROTEIN-RELATED"/>
    <property type="match status" value="1"/>
</dbReference>
<name>E1L7J7_9FIRM</name>
<sequence>MMMKTKPVATTLLVVMAIIFLISYPHRHDALWAFIMHVSGAAMIGGLADWYAVTALFTKPLGIPFKTAILPRSKERLIQIGRTMLSEELLRVPQMYYAIKRERVMVRIIEYGMSDVGQKQMRELLYGVGNQVLSHMDIEPMRKEINKAVYKGVSNWKATPLVILFGRCMLERHTASVFWLYFNRTCQRVIASNQVYPYLYRVMLDIMKTYTKDSFMRELAIAFGGDGLSPERLVDTVQKKAVQFLQDNEDIDSPLGRYIWGQAIRFFNNLETNEEWQAFIEEHKDQWVKMVLEEWEGKLIDGDTLDWVRLMDIVLERFNVLGSEILLNPEKQAPFERFFLLRSIPWLQKLNPLIDRVVGEELSRYSPDEITHIIRGKMYYDLQMVRINGSLVGAVLGGLFYGVTLLIKGVIG</sequence>
<gene>
    <name evidence="2" type="ORF">HMPREF9321_1676</name>
</gene>
<reference evidence="2 3" key="1">
    <citation type="submission" date="2010-08" db="EMBL/GenBank/DDBJ databases">
        <authorList>
            <person name="Durkin A.S."/>
            <person name="Madupu R."/>
            <person name="Torralba M."/>
            <person name="Gillis M."/>
            <person name="Methe B."/>
            <person name="Sutton G."/>
            <person name="Nelson K.E."/>
        </authorList>
    </citation>
    <scope>NUCLEOTIDE SEQUENCE [LARGE SCALE GENOMIC DNA]</scope>
    <source>
        <strain evidence="2 3">ACS-049-V-Sch6</strain>
    </source>
</reference>
<dbReference type="PANTHER" id="PTHR38442:SF1">
    <property type="entry name" value="INNER MEMBRANE PROTEIN"/>
    <property type="match status" value="1"/>
</dbReference>